<dbReference type="AlphaFoldDB" id="A0A7G7VLY9"/>
<dbReference type="SUPFAM" id="SSF69754">
    <property type="entry name" value="Ribosome binding protein Y (YfiA homologue)"/>
    <property type="match status" value="1"/>
</dbReference>
<reference evidence="5 6" key="1">
    <citation type="submission" date="2020-07" db="EMBL/GenBank/DDBJ databases">
        <title>Complete genome and description of Selenomonas timonensis sp. nov., a new bacterium isolated from a gingivitis subject.</title>
        <authorList>
            <person name="Antezack A."/>
        </authorList>
    </citation>
    <scope>NUCLEOTIDE SEQUENCE [LARGE SCALE GENOMIC DNA]</scope>
    <source>
        <strain evidence="5 6">Marseille-Q3039</strain>
    </source>
</reference>
<dbReference type="EMBL" id="CP060204">
    <property type="protein sequence ID" value="QNH55132.1"/>
    <property type="molecule type" value="Genomic_DNA"/>
</dbReference>
<dbReference type="FunFam" id="3.30.505.50:FF:000001">
    <property type="entry name" value="Ribosome hibernation promoting factor"/>
    <property type="match status" value="1"/>
</dbReference>
<dbReference type="Pfam" id="PF16321">
    <property type="entry name" value="Ribosom_S30AE_C"/>
    <property type="match status" value="1"/>
</dbReference>
<evidence type="ECO:0000313" key="6">
    <source>
        <dbReference type="Proteomes" id="UP000515480"/>
    </source>
</evidence>
<evidence type="ECO:0000256" key="3">
    <source>
        <dbReference type="HAMAP-Rule" id="MF_00839"/>
    </source>
</evidence>
<dbReference type="Proteomes" id="UP000515480">
    <property type="component" value="Chromosome"/>
</dbReference>
<dbReference type="Gene3D" id="3.30.505.50">
    <property type="entry name" value="Sigma 54 modulation/S30EA ribosomal protein, C-terminal domain"/>
    <property type="match status" value="1"/>
</dbReference>
<dbReference type="CDD" id="cd00552">
    <property type="entry name" value="RaiA"/>
    <property type="match status" value="1"/>
</dbReference>
<name>A0A7G7VLY9_9FIRM</name>
<comment type="subcellular location">
    <subcellularLocation>
        <location evidence="3">Cytoplasm</location>
    </subcellularLocation>
</comment>
<comment type="subunit">
    <text evidence="3">Interacts with 100S ribosomes.</text>
</comment>
<dbReference type="PANTHER" id="PTHR33231:SF1">
    <property type="entry name" value="30S RIBOSOMAL PROTEIN"/>
    <property type="match status" value="1"/>
</dbReference>
<dbReference type="Gene3D" id="3.30.160.100">
    <property type="entry name" value="Ribosome hibernation promotion factor-like"/>
    <property type="match status" value="1"/>
</dbReference>
<comment type="similarity">
    <text evidence="3">Belongs to the HPF/YfiA ribosome-associated protein family. Long HPF subfamily.</text>
</comment>
<keyword evidence="1 3" id="KW-0963">Cytoplasm</keyword>
<gene>
    <name evidence="5" type="primary">raiA</name>
    <name evidence="3" type="synonym">hpf</name>
    <name evidence="5" type="ORF">H1B31_04165</name>
</gene>
<dbReference type="PANTHER" id="PTHR33231">
    <property type="entry name" value="30S RIBOSOMAL PROTEIN"/>
    <property type="match status" value="1"/>
</dbReference>
<keyword evidence="6" id="KW-1185">Reference proteome</keyword>
<evidence type="ECO:0000256" key="1">
    <source>
        <dbReference type="ARBA" id="ARBA00022490"/>
    </source>
</evidence>
<evidence type="ECO:0000256" key="2">
    <source>
        <dbReference type="ARBA" id="ARBA00022845"/>
    </source>
</evidence>
<comment type="function">
    <text evidence="3">Required for dimerization of active 70S ribosomes into 100S ribosomes in stationary phase; 100S ribosomes are translationally inactive and sometimes present during exponential growth.</text>
</comment>
<dbReference type="InterPro" id="IPR003489">
    <property type="entry name" value="RHF/RaiA"/>
</dbReference>
<proteinExistence type="inferred from homology"/>
<dbReference type="InterPro" id="IPR036567">
    <property type="entry name" value="RHF-like"/>
</dbReference>
<dbReference type="RefSeq" id="WP_185981006.1">
    <property type="nucleotide sequence ID" value="NZ_CP060204.1"/>
</dbReference>
<evidence type="ECO:0000313" key="5">
    <source>
        <dbReference type="EMBL" id="QNH55132.1"/>
    </source>
</evidence>
<dbReference type="InterPro" id="IPR034694">
    <property type="entry name" value="HPF_long/plastid"/>
</dbReference>
<keyword evidence="2 3" id="KW-0810">Translation regulation</keyword>
<dbReference type="InterPro" id="IPR050574">
    <property type="entry name" value="HPF/YfiA_ribosome-assoc"/>
</dbReference>
<protein>
    <recommendedName>
        <fullName evidence="3">Ribosome hibernation promoting factor</fullName>
        <shortName evidence="3">HPF</shortName>
    </recommendedName>
</protein>
<dbReference type="NCBIfam" id="TIGR00741">
    <property type="entry name" value="yfiA"/>
    <property type="match status" value="1"/>
</dbReference>
<feature type="domain" description="Sigma 54 modulation/S30EA ribosomal protein C-terminal" evidence="4">
    <location>
        <begin position="123"/>
        <end position="175"/>
    </location>
</feature>
<dbReference type="GO" id="GO:0043024">
    <property type="term" value="F:ribosomal small subunit binding"/>
    <property type="evidence" value="ECO:0007669"/>
    <property type="project" value="TreeGrafter"/>
</dbReference>
<dbReference type="GO" id="GO:0022627">
    <property type="term" value="C:cytosolic small ribosomal subunit"/>
    <property type="evidence" value="ECO:0007669"/>
    <property type="project" value="TreeGrafter"/>
</dbReference>
<dbReference type="HAMAP" id="MF_00839">
    <property type="entry name" value="HPF"/>
    <property type="match status" value="1"/>
</dbReference>
<dbReference type="InterPro" id="IPR038416">
    <property type="entry name" value="Ribosom_S30AE_C_sf"/>
</dbReference>
<dbReference type="GO" id="GO:0045900">
    <property type="term" value="P:negative regulation of translational elongation"/>
    <property type="evidence" value="ECO:0007669"/>
    <property type="project" value="TreeGrafter"/>
</dbReference>
<sequence>MAAFTIRGKNVEVTPALRDYVEKRVGKITKYFENVGDISVLLSVEGKHHKVEVTAPIVRGVLLRGEERSEDMYSSIDLVIEKLERQIRKQKTKLERRFRHGGFKAEAVETFVQPVPEEDDVFPVVKTKRFALQPMDVQEAIMQMNLLNHHFFVFRNAETEEVNVVYSRNDGKYALIEVEEG</sequence>
<dbReference type="Pfam" id="PF02482">
    <property type="entry name" value="Ribosomal_S30AE"/>
    <property type="match status" value="1"/>
</dbReference>
<organism evidence="5 6">
    <name type="scientific">Selenomonas timonae</name>
    <dbReference type="NCBI Taxonomy" id="2754044"/>
    <lineage>
        <taxon>Bacteria</taxon>
        <taxon>Bacillati</taxon>
        <taxon>Bacillota</taxon>
        <taxon>Negativicutes</taxon>
        <taxon>Selenomonadales</taxon>
        <taxon>Selenomonadaceae</taxon>
        <taxon>Selenomonas</taxon>
    </lineage>
</organism>
<dbReference type="InterPro" id="IPR032528">
    <property type="entry name" value="Ribosom_S30AE_C"/>
</dbReference>
<evidence type="ECO:0000259" key="4">
    <source>
        <dbReference type="Pfam" id="PF16321"/>
    </source>
</evidence>
<dbReference type="KEGG" id="stim:H1B31_04165"/>
<accession>A0A7G7VLY9</accession>